<keyword evidence="10" id="KW-1185">Reference proteome</keyword>
<dbReference type="GO" id="GO:0007131">
    <property type="term" value="P:reciprocal meiotic recombination"/>
    <property type="evidence" value="ECO:0007669"/>
    <property type="project" value="TreeGrafter"/>
</dbReference>
<feature type="region of interest" description="Disordered" evidence="7">
    <location>
        <begin position="322"/>
        <end position="404"/>
    </location>
</feature>
<dbReference type="GO" id="GO:0005657">
    <property type="term" value="C:replication fork"/>
    <property type="evidence" value="ECO:0007669"/>
    <property type="project" value="TreeGrafter"/>
</dbReference>
<keyword evidence="4" id="KW-0067">ATP-binding</keyword>
<dbReference type="SMART" id="SM00382">
    <property type="entry name" value="AAA"/>
    <property type="match status" value="1"/>
</dbReference>
<protein>
    <recommendedName>
        <fullName evidence="8">RecA family profile 1 domain-containing protein</fullName>
    </recommendedName>
</protein>
<reference evidence="9 10" key="1">
    <citation type="submission" date="2023-08" db="EMBL/GenBank/DDBJ databases">
        <authorList>
            <person name="Palmer J.M."/>
        </authorList>
    </citation>
    <scope>NUCLEOTIDE SEQUENCE [LARGE SCALE GENOMIC DNA]</scope>
    <source>
        <strain evidence="9 10">TWF481</strain>
    </source>
</reference>
<dbReference type="InterPro" id="IPR020588">
    <property type="entry name" value="RecA_ATP-bd"/>
</dbReference>
<dbReference type="GO" id="GO:0000400">
    <property type="term" value="F:four-way junction DNA binding"/>
    <property type="evidence" value="ECO:0007669"/>
    <property type="project" value="TreeGrafter"/>
</dbReference>
<dbReference type="Proteomes" id="UP001370758">
    <property type="component" value="Unassembled WGS sequence"/>
</dbReference>
<dbReference type="InterPro" id="IPR049428">
    <property type="entry name" value="RecA-like_N"/>
</dbReference>
<evidence type="ECO:0000313" key="9">
    <source>
        <dbReference type="EMBL" id="KAK6509904.1"/>
    </source>
</evidence>
<dbReference type="PROSITE" id="PS50162">
    <property type="entry name" value="RECA_2"/>
    <property type="match status" value="1"/>
</dbReference>
<evidence type="ECO:0000313" key="10">
    <source>
        <dbReference type="Proteomes" id="UP001370758"/>
    </source>
</evidence>
<dbReference type="GO" id="GO:0000707">
    <property type="term" value="P:meiotic DNA recombinase assembly"/>
    <property type="evidence" value="ECO:0007669"/>
    <property type="project" value="TreeGrafter"/>
</dbReference>
<dbReference type="GO" id="GO:0008821">
    <property type="term" value="F:crossover junction DNA endonuclease activity"/>
    <property type="evidence" value="ECO:0007669"/>
    <property type="project" value="TreeGrafter"/>
</dbReference>
<dbReference type="GO" id="GO:0033065">
    <property type="term" value="C:Rad51C-XRCC3 complex"/>
    <property type="evidence" value="ECO:0007669"/>
    <property type="project" value="TreeGrafter"/>
</dbReference>
<gene>
    <name evidence="9" type="ORF">TWF481_004631</name>
</gene>
<evidence type="ECO:0000256" key="3">
    <source>
        <dbReference type="ARBA" id="ARBA00022763"/>
    </source>
</evidence>
<dbReference type="Pfam" id="PF00154">
    <property type="entry name" value="RecA_N"/>
    <property type="match status" value="1"/>
</dbReference>
<feature type="region of interest" description="Disordered" evidence="7">
    <location>
        <begin position="168"/>
        <end position="187"/>
    </location>
</feature>
<evidence type="ECO:0000256" key="2">
    <source>
        <dbReference type="ARBA" id="ARBA00022741"/>
    </source>
</evidence>
<dbReference type="GO" id="GO:0005524">
    <property type="term" value="F:ATP binding"/>
    <property type="evidence" value="ECO:0007669"/>
    <property type="project" value="UniProtKB-KW"/>
</dbReference>
<dbReference type="SUPFAM" id="SSF52540">
    <property type="entry name" value="P-loop containing nucleoside triphosphate hydrolases"/>
    <property type="match status" value="1"/>
</dbReference>
<name>A0AAV9WM44_9PEZI</name>
<evidence type="ECO:0000256" key="6">
    <source>
        <dbReference type="ARBA" id="ARBA00023242"/>
    </source>
</evidence>
<feature type="domain" description="RecA family profile 1" evidence="8">
    <location>
        <begin position="37"/>
        <end position="216"/>
    </location>
</feature>
<evidence type="ECO:0000259" key="8">
    <source>
        <dbReference type="PROSITE" id="PS50162"/>
    </source>
</evidence>
<keyword evidence="2" id="KW-0547">Nucleotide-binding</keyword>
<dbReference type="AlphaFoldDB" id="A0AAV9WM44"/>
<dbReference type="CDD" id="cd01393">
    <property type="entry name" value="RecA-like"/>
    <property type="match status" value="1"/>
</dbReference>
<dbReference type="Gene3D" id="3.40.50.300">
    <property type="entry name" value="P-loop containing nucleotide triphosphate hydrolases"/>
    <property type="match status" value="1"/>
</dbReference>
<evidence type="ECO:0000256" key="5">
    <source>
        <dbReference type="ARBA" id="ARBA00023204"/>
    </source>
</evidence>
<keyword evidence="5" id="KW-0234">DNA repair</keyword>
<dbReference type="InterPro" id="IPR027417">
    <property type="entry name" value="P-loop_NTPase"/>
</dbReference>
<evidence type="ECO:0000256" key="7">
    <source>
        <dbReference type="SAM" id="MobiDB-lite"/>
    </source>
</evidence>
<feature type="compositionally biased region" description="Polar residues" evidence="7">
    <location>
        <begin position="366"/>
        <end position="390"/>
    </location>
</feature>
<keyword evidence="3" id="KW-0227">DNA damage</keyword>
<proteinExistence type="predicted"/>
<comment type="caution">
    <text evidence="9">The sequence shown here is derived from an EMBL/GenBank/DDBJ whole genome shotgun (WGS) entry which is preliminary data.</text>
</comment>
<keyword evidence="6" id="KW-0539">Nucleus</keyword>
<dbReference type="GO" id="GO:0033063">
    <property type="term" value="C:Rad51B-Rad51C-Rad51D-XRCC2 complex"/>
    <property type="evidence" value="ECO:0007669"/>
    <property type="project" value="TreeGrafter"/>
</dbReference>
<dbReference type="PANTHER" id="PTHR46239:SF1">
    <property type="entry name" value="DNA REPAIR PROTEIN RAD51 HOMOLOG 3"/>
    <property type="match status" value="1"/>
</dbReference>
<dbReference type="InterPro" id="IPR052093">
    <property type="entry name" value="HR_Repair_Mediator"/>
</dbReference>
<dbReference type="InterPro" id="IPR003593">
    <property type="entry name" value="AAA+_ATPase"/>
</dbReference>
<dbReference type="EMBL" id="JAVHJL010000002">
    <property type="protein sequence ID" value="KAK6509904.1"/>
    <property type="molecule type" value="Genomic_DNA"/>
</dbReference>
<dbReference type="GO" id="GO:0140664">
    <property type="term" value="F:ATP-dependent DNA damage sensor activity"/>
    <property type="evidence" value="ECO:0007669"/>
    <property type="project" value="InterPro"/>
</dbReference>
<organism evidence="9 10">
    <name type="scientific">Arthrobotrys musiformis</name>
    <dbReference type="NCBI Taxonomy" id="47236"/>
    <lineage>
        <taxon>Eukaryota</taxon>
        <taxon>Fungi</taxon>
        <taxon>Dikarya</taxon>
        <taxon>Ascomycota</taxon>
        <taxon>Pezizomycotina</taxon>
        <taxon>Orbiliomycetes</taxon>
        <taxon>Orbiliales</taxon>
        <taxon>Orbiliaceae</taxon>
        <taxon>Arthrobotrys</taxon>
    </lineage>
</organism>
<sequence length="481" mass="51811">MAGPIFDMDPPSSVDYPRHRLPTQSAAAALATQLDQGYGSFATGSEALDNSWGGMGLERGKLVEICGPPGSGKTAMALQLVADAVSKGEQVCWIDTLSQCPTSRLQSILAERNLASKASSILRYQTMSLAHFFAILAYLTNSSMEISLIIIDDISLLFTKEFPPASDAPQLHPQALPNRGQEKQADKRGRLIADIANRLQRFSASRMAAVVVLNQLATKAVRGGGPLELAPSVHSATHNWAYAFHHRILLLRKHVPKTDPRADKRHLRFIFVLKSLGVDIQNTNLSRPDQFFVIKVTKNGVEDEKQQAFEALTGAISMAESFATTSGENSEEHYGIGFSDSDEGPQVTPLPAGGGGGHLKRKRSSDTPSDSEPHGNINSGANVTKDANTTSEKDYDDCDDYSSDTVDLVPVPGALAESSTESFPILSQARDSASRLVVYEAAENSEAEAEAETLELESVIPQKFGRTIVPDSDGESDDDVL</sequence>
<comment type="subcellular location">
    <subcellularLocation>
        <location evidence="1">Nucleus</location>
    </subcellularLocation>
</comment>
<evidence type="ECO:0000256" key="4">
    <source>
        <dbReference type="ARBA" id="ARBA00022840"/>
    </source>
</evidence>
<evidence type="ECO:0000256" key="1">
    <source>
        <dbReference type="ARBA" id="ARBA00004123"/>
    </source>
</evidence>
<accession>A0AAV9WM44</accession>
<dbReference type="PANTHER" id="PTHR46239">
    <property type="entry name" value="DNA REPAIR PROTEIN RAD51 HOMOLOG 3 RAD51C"/>
    <property type="match status" value="1"/>
</dbReference>